<evidence type="ECO:0000313" key="2">
    <source>
        <dbReference type="Proteomes" id="UP000000599"/>
    </source>
</evidence>
<dbReference type="Proteomes" id="UP000000599">
    <property type="component" value="Chromosome E"/>
</dbReference>
<dbReference type="HOGENOM" id="CLU_3087185_0_0_1"/>
<name>B5RU28_DEBHA</name>
<proteinExistence type="predicted"/>
<dbReference type="InParanoid" id="B5RU28"/>
<dbReference type="EMBL" id="CR382137">
    <property type="protein sequence ID" value="CAR65840.1"/>
    <property type="molecule type" value="Genomic_DNA"/>
</dbReference>
<gene>
    <name evidence="1" type="ordered locus">DEHA2E16852g</name>
</gene>
<sequence>MKLINTTKDAACHWYPSIWSGSFIVVFDDDLDRYFWSVIPSENILCVVTKNL</sequence>
<dbReference type="GeneID" id="8998773"/>
<keyword evidence="2" id="KW-1185">Reference proteome</keyword>
<protein>
    <submittedName>
        <fullName evidence="1">DEHA2E16852p</fullName>
    </submittedName>
</protein>
<dbReference type="KEGG" id="dha:DEHA2E16852g"/>
<dbReference type="RefSeq" id="XP_002770497.1">
    <property type="nucleotide sequence ID" value="XM_002770451.1"/>
</dbReference>
<evidence type="ECO:0000313" key="1">
    <source>
        <dbReference type="EMBL" id="CAR65840.1"/>
    </source>
</evidence>
<dbReference type="AlphaFoldDB" id="B5RU28"/>
<accession>B5RU28</accession>
<organism evidence="1 2">
    <name type="scientific">Debaryomyces hansenii (strain ATCC 36239 / CBS 767 / BCRC 21394 / JCM 1990 / NBRC 0083 / IGC 2968)</name>
    <name type="common">Yeast</name>
    <name type="synonym">Torulaspora hansenii</name>
    <dbReference type="NCBI Taxonomy" id="284592"/>
    <lineage>
        <taxon>Eukaryota</taxon>
        <taxon>Fungi</taxon>
        <taxon>Dikarya</taxon>
        <taxon>Ascomycota</taxon>
        <taxon>Saccharomycotina</taxon>
        <taxon>Pichiomycetes</taxon>
        <taxon>Debaryomycetaceae</taxon>
        <taxon>Debaryomyces</taxon>
    </lineage>
</organism>
<dbReference type="VEuPathDB" id="FungiDB:DEHA2E16852g"/>
<reference evidence="1 2" key="1">
    <citation type="journal article" date="2004" name="Nature">
        <title>Genome evolution in yeasts.</title>
        <authorList>
            <consortium name="Genolevures"/>
            <person name="Dujon B."/>
            <person name="Sherman D."/>
            <person name="Fischer G."/>
            <person name="Durrens P."/>
            <person name="Casaregola S."/>
            <person name="Lafontaine I."/>
            <person name="de Montigny J."/>
            <person name="Marck C."/>
            <person name="Neuveglise C."/>
            <person name="Talla E."/>
            <person name="Goffard N."/>
            <person name="Frangeul L."/>
            <person name="Aigle M."/>
            <person name="Anthouard V."/>
            <person name="Babour A."/>
            <person name="Barbe V."/>
            <person name="Barnay S."/>
            <person name="Blanchin S."/>
            <person name="Beckerich J.M."/>
            <person name="Beyne E."/>
            <person name="Bleykasten C."/>
            <person name="Boisrame A."/>
            <person name="Boyer J."/>
            <person name="Cattolico L."/>
            <person name="Confanioleri F."/>
            <person name="de Daruvar A."/>
            <person name="Despons L."/>
            <person name="Fabre E."/>
            <person name="Fairhead C."/>
            <person name="Ferry-Dumazet H."/>
            <person name="Groppi A."/>
            <person name="Hantraye F."/>
            <person name="Hennequin C."/>
            <person name="Jauniaux N."/>
            <person name="Joyet P."/>
            <person name="Kachouri R."/>
            <person name="Kerrest A."/>
            <person name="Koszul R."/>
            <person name="Lemaire M."/>
            <person name="Lesur I."/>
            <person name="Ma L."/>
            <person name="Muller H."/>
            <person name="Nicaud J.M."/>
            <person name="Nikolski M."/>
            <person name="Oztas S."/>
            <person name="Ozier-Kalogeropoulos O."/>
            <person name="Pellenz S."/>
            <person name="Potier S."/>
            <person name="Richard G.F."/>
            <person name="Straub M.L."/>
            <person name="Suleau A."/>
            <person name="Swennene D."/>
            <person name="Tekaia F."/>
            <person name="Wesolowski-Louvel M."/>
            <person name="Westhof E."/>
            <person name="Wirth B."/>
            <person name="Zeniou-Meyer M."/>
            <person name="Zivanovic I."/>
            <person name="Bolotin-Fukuhara M."/>
            <person name="Thierry A."/>
            <person name="Bouchier C."/>
            <person name="Caudron B."/>
            <person name="Scarpelli C."/>
            <person name="Gaillardin C."/>
            <person name="Weissenbach J."/>
            <person name="Wincker P."/>
            <person name="Souciet J.L."/>
        </authorList>
    </citation>
    <scope>NUCLEOTIDE SEQUENCE [LARGE SCALE GENOMIC DNA]</scope>
    <source>
        <strain evidence="2">ATCC 36239 / CBS 767 / BCRC 21394 / JCM 1990 / NBRC 0083 / IGC 2968</strain>
    </source>
</reference>